<keyword evidence="1" id="KW-0472">Membrane</keyword>
<keyword evidence="3" id="KW-1185">Reference proteome</keyword>
<feature type="transmembrane region" description="Helical" evidence="1">
    <location>
        <begin position="53"/>
        <end position="72"/>
    </location>
</feature>
<keyword evidence="1" id="KW-1133">Transmembrane helix</keyword>
<accession>A0ABU5CF35</accession>
<feature type="transmembrane region" description="Helical" evidence="1">
    <location>
        <begin position="78"/>
        <end position="98"/>
    </location>
</feature>
<name>A0ABU5CF35_9BACI</name>
<protein>
    <submittedName>
        <fullName evidence="2">DUF3784 domain-containing protein</fullName>
    </submittedName>
</protein>
<keyword evidence="1" id="KW-0812">Transmembrane</keyword>
<proteinExistence type="predicted"/>
<sequence length="111" mass="12256">MIPTILVFTFVIALLVLLGIVFSLGKGSSLIAGYNTMPKEEQNQYDTIALCKFMGKLMFAVSFCMLLCLIGVVCKMNWLLYLGIGLSIGIVVFMLIYANTGNRFKKTDAID</sequence>
<dbReference type="Proteomes" id="UP001228376">
    <property type="component" value="Unassembled WGS sequence"/>
</dbReference>
<feature type="transmembrane region" description="Helical" evidence="1">
    <location>
        <begin position="6"/>
        <end position="32"/>
    </location>
</feature>
<comment type="caution">
    <text evidence="2">The sequence shown here is derived from an EMBL/GenBank/DDBJ whole genome shotgun (WGS) entry which is preliminary data.</text>
</comment>
<organism evidence="2 3">
    <name type="scientific">Tigheibacillus jepli</name>
    <dbReference type="NCBI Taxonomy" id="3035914"/>
    <lineage>
        <taxon>Bacteria</taxon>
        <taxon>Bacillati</taxon>
        <taxon>Bacillota</taxon>
        <taxon>Bacilli</taxon>
        <taxon>Bacillales</taxon>
        <taxon>Bacillaceae</taxon>
        <taxon>Tigheibacillus</taxon>
    </lineage>
</organism>
<dbReference type="RefSeq" id="WP_306068285.1">
    <property type="nucleotide sequence ID" value="NZ_JAROCA020000001.1"/>
</dbReference>
<dbReference type="InterPro" id="IPR017259">
    <property type="entry name" value="UCP037672"/>
</dbReference>
<evidence type="ECO:0000313" key="2">
    <source>
        <dbReference type="EMBL" id="MDY0404825.1"/>
    </source>
</evidence>
<evidence type="ECO:0000256" key="1">
    <source>
        <dbReference type="SAM" id="Phobius"/>
    </source>
</evidence>
<dbReference type="EMBL" id="JAROCA020000001">
    <property type="protein sequence ID" value="MDY0404825.1"/>
    <property type="molecule type" value="Genomic_DNA"/>
</dbReference>
<dbReference type="Pfam" id="PF12650">
    <property type="entry name" value="DUF3784"/>
    <property type="match status" value="1"/>
</dbReference>
<evidence type="ECO:0000313" key="3">
    <source>
        <dbReference type="Proteomes" id="UP001228376"/>
    </source>
</evidence>
<reference evidence="2 3" key="1">
    <citation type="submission" date="2023-10" db="EMBL/GenBank/DDBJ databases">
        <title>179-bfca-hs.</title>
        <authorList>
            <person name="Miliotis G."/>
            <person name="Sengupta P."/>
            <person name="Hameed A."/>
            <person name="Chuvochina M."/>
            <person name="Mcdonagh F."/>
            <person name="Simpson A.C."/>
            <person name="Singh N.K."/>
            <person name="Rekha P.D."/>
            <person name="Raman K."/>
            <person name="Hugenholtz P."/>
            <person name="Venkateswaran K."/>
        </authorList>
    </citation>
    <scope>NUCLEOTIDE SEQUENCE [LARGE SCALE GENOMIC DNA]</scope>
    <source>
        <strain evidence="2 3">179-BFC-A-HS</strain>
    </source>
</reference>
<gene>
    <name evidence="2" type="ORF">P5G51_004885</name>
</gene>